<gene>
    <name evidence="3" type="ORF">H310_03853</name>
</gene>
<feature type="transmembrane region" description="Helical" evidence="2">
    <location>
        <begin position="12"/>
        <end position="35"/>
    </location>
</feature>
<feature type="transmembrane region" description="Helical" evidence="2">
    <location>
        <begin position="471"/>
        <end position="492"/>
    </location>
</feature>
<dbReference type="RefSeq" id="XP_008866132.1">
    <property type="nucleotide sequence ID" value="XM_008867910.1"/>
</dbReference>
<feature type="transmembrane region" description="Helical" evidence="2">
    <location>
        <begin position="326"/>
        <end position="348"/>
    </location>
</feature>
<keyword evidence="2" id="KW-0472">Membrane</keyword>
<proteinExistence type="predicted"/>
<feature type="transmembrane region" description="Helical" evidence="2">
    <location>
        <begin position="274"/>
        <end position="291"/>
    </location>
</feature>
<dbReference type="EMBL" id="KI913957">
    <property type="protein sequence ID" value="ETW04694.1"/>
    <property type="molecule type" value="Genomic_DNA"/>
</dbReference>
<dbReference type="VEuPathDB" id="FungiDB:H310_03853"/>
<dbReference type="OrthoDB" id="75355at2759"/>
<dbReference type="AlphaFoldDB" id="A0A024UEJ3"/>
<feature type="region of interest" description="Disordered" evidence="1">
    <location>
        <begin position="586"/>
        <end position="649"/>
    </location>
</feature>
<evidence type="ECO:0000313" key="3">
    <source>
        <dbReference type="EMBL" id="ETW04694.1"/>
    </source>
</evidence>
<sequence length="692" mass="77647">MIPLKQIALSLSWVPSVVQMCLGLTSVFFVGFDVIMNNWELINYLGNSNYLLTPLINLAEPSELSRTFAFPDLANVESMSEGGMFLIHYIMDSCYIRDPTDYVLTAGAHYIDSAANGICGTLVQSYPLPPNTTSTTMNLGVVYNYMQLVRGNTLDNYFTAPDEPPPPNASYRDLAYLGFIPARVDVDMRLTTPVEIPPVGETIVANVSMYRFNAVAFCSGCDPVIELGLDVCKSSYYVDPATHSLVVTSSHAYQGEYHMLGAILERSSGTQSSLYLRGIALVLALVSFATSKKTTRWTETGTVDTAWKRVVHTLAPPLYRYSSHTFTFANFCLNSDWFVLVYVVAVLLDEKNSMTYSRLVYHWNIEGDNRWIDIQMAAIQFRWLWINCFIVKATKVVVNFVSMSRYNGSNSVVGFFNFSSVLYIYFAAIFLMQRTEYIEYGNSDMATLSSTNADLDSIRVDFFSSWFIRSYPSMMLVMLVNLFVMLSADRLLNWNKWRRLSQNSLARQAMYNSSSILCEMCYSFHDLADYKNQAVIVQARALCTFQWFLMCHTLCFGLPENPKHVRAMLTKSVAMITVNGESNSTLSPISECGGSVGDPRKDGHGNGDNKPSSLTLRRSNKSTTTELKDDDDEDSLGAVKPITSDSKDSNSDLCIVAQDVDGVIHLYDSRKREIQSMTFEVKILSNSRFVIA</sequence>
<evidence type="ECO:0000256" key="2">
    <source>
        <dbReference type="SAM" id="Phobius"/>
    </source>
</evidence>
<accession>A0A024UEJ3</accession>
<name>A0A024UEJ3_9STRA</name>
<keyword evidence="2" id="KW-0812">Transmembrane</keyword>
<reference evidence="3" key="1">
    <citation type="submission" date="2013-12" db="EMBL/GenBank/DDBJ databases">
        <title>The Genome Sequence of Aphanomyces invadans NJM9701.</title>
        <authorList>
            <consortium name="The Broad Institute Genomics Platform"/>
            <person name="Russ C."/>
            <person name="Tyler B."/>
            <person name="van West P."/>
            <person name="Dieguez-Uribeondo J."/>
            <person name="Young S.K."/>
            <person name="Zeng Q."/>
            <person name="Gargeya S."/>
            <person name="Fitzgerald M."/>
            <person name="Abouelleil A."/>
            <person name="Alvarado L."/>
            <person name="Chapman S.B."/>
            <person name="Gainer-Dewar J."/>
            <person name="Goldberg J."/>
            <person name="Griggs A."/>
            <person name="Gujja S."/>
            <person name="Hansen M."/>
            <person name="Howarth C."/>
            <person name="Imamovic A."/>
            <person name="Ireland A."/>
            <person name="Larimer J."/>
            <person name="McCowan C."/>
            <person name="Murphy C."/>
            <person name="Pearson M."/>
            <person name="Poon T.W."/>
            <person name="Priest M."/>
            <person name="Roberts A."/>
            <person name="Saif S."/>
            <person name="Shea T."/>
            <person name="Sykes S."/>
            <person name="Wortman J."/>
            <person name="Nusbaum C."/>
            <person name="Birren B."/>
        </authorList>
    </citation>
    <scope>NUCLEOTIDE SEQUENCE [LARGE SCALE GENOMIC DNA]</scope>
    <source>
        <strain evidence="3">NJM9701</strain>
    </source>
</reference>
<feature type="transmembrane region" description="Helical" evidence="2">
    <location>
        <begin position="412"/>
        <end position="432"/>
    </location>
</feature>
<organism evidence="3">
    <name type="scientific">Aphanomyces invadans</name>
    <dbReference type="NCBI Taxonomy" id="157072"/>
    <lineage>
        <taxon>Eukaryota</taxon>
        <taxon>Sar</taxon>
        <taxon>Stramenopiles</taxon>
        <taxon>Oomycota</taxon>
        <taxon>Saprolegniomycetes</taxon>
        <taxon>Saprolegniales</taxon>
        <taxon>Verrucalvaceae</taxon>
        <taxon>Aphanomyces</taxon>
    </lineage>
</organism>
<protein>
    <submittedName>
        <fullName evidence="3">Uncharacterized protein</fullName>
    </submittedName>
</protein>
<evidence type="ECO:0000256" key="1">
    <source>
        <dbReference type="SAM" id="MobiDB-lite"/>
    </source>
</evidence>
<keyword evidence="2" id="KW-1133">Transmembrane helix</keyword>
<dbReference type="GeneID" id="20080903"/>
<feature type="compositionally biased region" description="Basic and acidic residues" evidence="1">
    <location>
        <begin position="598"/>
        <end position="607"/>
    </location>
</feature>